<dbReference type="GO" id="GO:0016301">
    <property type="term" value="F:kinase activity"/>
    <property type="evidence" value="ECO:0007669"/>
    <property type="project" value="UniProtKB-KW"/>
</dbReference>
<evidence type="ECO:0000256" key="2">
    <source>
        <dbReference type="ARBA" id="ARBA00022679"/>
    </source>
</evidence>
<comment type="caution">
    <text evidence="6">The sequence shown here is derived from an EMBL/GenBank/DDBJ whole genome shotgun (WGS) entry which is preliminary data.</text>
</comment>
<evidence type="ECO:0000313" key="7">
    <source>
        <dbReference type="Proteomes" id="UP000786811"/>
    </source>
</evidence>
<dbReference type="PANTHER" id="PTHR10196">
    <property type="entry name" value="SUGAR KINASE"/>
    <property type="match status" value="1"/>
</dbReference>
<feature type="domain" description="Carbohydrate kinase FGGY N-terminal" evidence="4">
    <location>
        <begin position="3"/>
        <end position="169"/>
    </location>
</feature>
<dbReference type="InterPro" id="IPR043129">
    <property type="entry name" value="ATPase_NBD"/>
</dbReference>
<reference evidence="6" key="1">
    <citation type="submission" date="2021-04" db="EMBL/GenBank/DDBJ databases">
        <authorList>
            <person name="Chebbi M.A.C M."/>
        </authorList>
    </citation>
    <scope>NUCLEOTIDE SEQUENCE</scope>
</reference>
<evidence type="ECO:0000256" key="1">
    <source>
        <dbReference type="ARBA" id="ARBA00009156"/>
    </source>
</evidence>
<dbReference type="GO" id="GO:0046167">
    <property type="term" value="P:glycerol-3-phosphate biosynthetic process"/>
    <property type="evidence" value="ECO:0007669"/>
    <property type="project" value="TreeGrafter"/>
</dbReference>
<dbReference type="InterPro" id="IPR018484">
    <property type="entry name" value="FGGY_N"/>
</dbReference>
<feature type="domain" description="Carbohydrate kinase FGGY C-terminal" evidence="5">
    <location>
        <begin position="296"/>
        <end position="379"/>
    </location>
</feature>
<dbReference type="GO" id="GO:0005739">
    <property type="term" value="C:mitochondrion"/>
    <property type="evidence" value="ECO:0007669"/>
    <property type="project" value="TreeGrafter"/>
</dbReference>
<dbReference type="SUPFAM" id="SSF53067">
    <property type="entry name" value="Actin-like ATPase domain"/>
    <property type="match status" value="2"/>
</dbReference>
<sequence>MKYIVALDVGTTTIRCHILDNKAVTIASAAEKVELLYPKAAYVEINPDQLWESIIKVLKDAVHASKIDVKLIACLGISTQRSSFISWNFETGKNYHRIITWKDLRADSMVREWNSSLTMKSLRMGSHILYTLSRNKRFLAGSVLKLMNTQTTLRLMWVLQNIPGLREAAQSGKAVVDSAGDFGTIPKDILGVSIPIRCCVCIIYQNYSQDNLLSYCLLQMADQAASLFGSTCFEPGDLKVTMGTGSFLNVNTGKEPHASVAGLYPLVAWKINSEIVYMAEGASSDTGTVIEWIKSIGIIKDPRRAHIVRSVLEGLVFRILLLYESLCTETSRNYNSIRVDGGVSQSDFILQLLADLTGLPVERAMSPEISILGVAFLSGLQCGIWETREEVCKLRQVDRVFQPDIKRGKNYLSVVHQWKLAVQRFKNCIVILRSINEPK</sequence>
<dbReference type="PIRSF" id="PIRSF000538">
    <property type="entry name" value="GlpK"/>
    <property type="match status" value="1"/>
</dbReference>
<organism evidence="6 7">
    <name type="scientific">Cotesia congregata</name>
    <name type="common">Parasitoid wasp</name>
    <name type="synonym">Apanteles congregatus</name>
    <dbReference type="NCBI Taxonomy" id="51543"/>
    <lineage>
        <taxon>Eukaryota</taxon>
        <taxon>Metazoa</taxon>
        <taxon>Ecdysozoa</taxon>
        <taxon>Arthropoda</taxon>
        <taxon>Hexapoda</taxon>
        <taxon>Insecta</taxon>
        <taxon>Pterygota</taxon>
        <taxon>Neoptera</taxon>
        <taxon>Endopterygota</taxon>
        <taxon>Hymenoptera</taxon>
        <taxon>Apocrita</taxon>
        <taxon>Ichneumonoidea</taxon>
        <taxon>Braconidae</taxon>
        <taxon>Microgastrinae</taxon>
        <taxon>Cotesia</taxon>
    </lineage>
</organism>
<dbReference type="InterPro" id="IPR018485">
    <property type="entry name" value="FGGY_C"/>
</dbReference>
<name>A0A8J2HHU6_COTCN</name>
<proteinExistence type="inferred from homology"/>
<keyword evidence="3 6" id="KW-0418">Kinase</keyword>
<protein>
    <submittedName>
        <fullName evidence="6">Similar to gk5: Putative glycerol kinase 5 (Danio rerio)</fullName>
    </submittedName>
</protein>
<dbReference type="EMBL" id="CAJNRD030001122">
    <property type="protein sequence ID" value="CAG5099631.1"/>
    <property type="molecule type" value="Genomic_DNA"/>
</dbReference>
<dbReference type="InterPro" id="IPR000577">
    <property type="entry name" value="Carb_kinase_FGGY"/>
</dbReference>
<dbReference type="OrthoDB" id="6278781at2759"/>
<dbReference type="GO" id="GO:0006071">
    <property type="term" value="P:glycerol metabolic process"/>
    <property type="evidence" value="ECO:0007669"/>
    <property type="project" value="TreeGrafter"/>
</dbReference>
<gene>
    <name evidence="6" type="ORF">HICCMSTLAB_LOCUS9156</name>
</gene>
<feature type="non-terminal residue" evidence="6">
    <location>
        <position position="439"/>
    </location>
</feature>
<dbReference type="Proteomes" id="UP000786811">
    <property type="component" value="Unassembled WGS sequence"/>
</dbReference>
<evidence type="ECO:0000313" key="6">
    <source>
        <dbReference type="EMBL" id="CAG5099631.1"/>
    </source>
</evidence>
<keyword evidence="2" id="KW-0808">Transferase</keyword>
<comment type="similarity">
    <text evidence="1">Belongs to the FGGY kinase family.</text>
</comment>
<evidence type="ECO:0000259" key="5">
    <source>
        <dbReference type="Pfam" id="PF02782"/>
    </source>
</evidence>
<dbReference type="Pfam" id="PF02782">
    <property type="entry name" value="FGGY_C"/>
    <property type="match status" value="1"/>
</dbReference>
<dbReference type="AlphaFoldDB" id="A0A8J2HHU6"/>
<dbReference type="PANTHER" id="PTHR10196:SF68">
    <property type="entry name" value="GLYCEROL KINASE 5-RELATED"/>
    <property type="match status" value="1"/>
</dbReference>
<evidence type="ECO:0000259" key="4">
    <source>
        <dbReference type="Pfam" id="PF00370"/>
    </source>
</evidence>
<evidence type="ECO:0000256" key="3">
    <source>
        <dbReference type="ARBA" id="ARBA00022777"/>
    </source>
</evidence>
<accession>A0A8J2HHU6</accession>
<dbReference type="Gene3D" id="3.30.420.40">
    <property type="match status" value="3"/>
</dbReference>
<dbReference type="Pfam" id="PF00370">
    <property type="entry name" value="FGGY_N"/>
    <property type="match status" value="1"/>
</dbReference>
<keyword evidence="7" id="KW-1185">Reference proteome</keyword>
<dbReference type="GO" id="GO:0006641">
    <property type="term" value="P:triglyceride metabolic process"/>
    <property type="evidence" value="ECO:0007669"/>
    <property type="project" value="TreeGrafter"/>
</dbReference>